<dbReference type="InterPro" id="IPR050317">
    <property type="entry name" value="Plant_Fungal_Acyltransferase"/>
</dbReference>
<dbReference type="GO" id="GO:0016747">
    <property type="term" value="F:acyltransferase activity, transferring groups other than amino-acyl groups"/>
    <property type="evidence" value="ECO:0007669"/>
    <property type="project" value="TreeGrafter"/>
</dbReference>
<dbReference type="Proteomes" id="UP000187203">
    <property type="component" value="Unassembled WGS sequence"/>
</dbReference>
<dbReference type="SUPFAM" id="SSF52777">
    <property type="entry name" value="CoA-dependent acyltransferases"/>
    <property type="match status" value="1"/>
</dbReference>
<evidence type="ECO:0000313" key="4">
    <source>
        <dbReference type="EMBL" id="OMO54499.1"/>
    </source>
</evidence>
<protein>
    <submittedName>
        <fullName evidence="4">Transferase</fullName>
    </submittedName>
</protein>
<evidence type="ECO:0000313" key="5">
    <source>
        <dbReference type="Proteomes" id="UP000187203"/>
    </source>
</evidence>
<keyword evidence="2 4" id="KW-0808">Transferase</keyword>
<dbReference type="InterPro" id="IPR023213">
    <property type="entry name" value="CAT-like_dom_sf"/>
</dbReference>
<gene>
    <name evidence="4" type="ORF">COLO4_36453</name>
</gene>
<dbReference type="FunFam" id="3.30.559.10:FF:000008">
    <property type="entry name" value="Tryptamine hydroxycinnamoyl transferase"/>
    <property type="match status" value="1"/>
</dbReference>
<evidence type="ECO:0000256" key="1">
    <source>
        <dbReference type="ARBA" id="ARBA00009861"/>
    </source>
</evidence>
<dbReference type="OrthoDB" id="671439at2759"/>
<reference evidence="5" key="1">
    <citation type="submission" date="2013-09" db="EMBL/GenBank/DDBJ databases">
        <title>Corchorus olitorius genome sequencing.</title>
        <authorList>
            <person name="Alam M."/>
            <person name="Haque M.S."/>
            <person name="Islam M.S."/>
            <person name="Emdad E.M."/>
            <person name="Islam M.M."/>
            <person name="Ahmed B."/>
            <person name="Halim A."/>
            <person name="Hossen Q.M.M."/>
            <person name="Hossain M.Z."/>
            <person name="Ahmed R."/>
            <person name="Khan M.M."/>
            <person name="Islam R."/>
            <person name="Rashid M.M."/>
            <person name="Khan S.A."/>
            <person name="Rahman M.S."/>
            <person name="Alam M."/>
            <person name="Yahiya A.S."/>
            <person name="Khan M.S."/>
            <person name="Azam M.S."/>
            <person name="Haque T."/>
            <person name="Lashkar M.Z.H."/>
            <person name="Akhand A.I."/>
            <person name="Morshed G."/>
            <person name="Roy S."/>
            <person name="Uddin K.S."/>
            <person name="Rabeya T."/>
            <person name="Hossain A.S."/>
            <person name="Chowdhury A."/>
            <person name="Snigdha A.R."/>
            <person name="Mortoza M.S."/>
            <person name="Matin S.A."/>
            <person name="Hoque S.M.E."/>
            <person name="Islam M.K."/>
            <person name="Roy D.K."/>
            <person name="Haider R."/>
            <person name="Moosa M.M."/>
            <person name="Elias S.M."/>
            <person name="Hasan A.M."/>
            <person name="Jahan S."/>
            <person name="Shafiuddin M."/>
            <person name="Mahmood N."/>
            <person name="Shommy N.S."/>
        </authorList>
    </citation>
    <scope>NUCLEOTIDE SEQUENCE [LARGE SCALE GENOMIC DNA]</scope>
    <source>
        <strain evidence="5">cv. O-4</strain>
    </source>
</reference>
<dbReference type="AlphaFoldDB" id="A0A1R3G8T2"/>
<dbReference type="Pfam" id="PF02458">
    <property type="entry name" value="Transferase"/>
    <property type="match status" value="1"/>
</dbReference>
<keyword evidence="3" id="KW-0012">Acyltransferase</keyword>
<keyword evidence="5" id="KW-1185">Reference proteome</keyword>
<sequence>MVFPAQDTPKRSLWLSNLDLVQLRYHVPTIYFYKPNGNSSNFFEPKVLKDSLSEILVPFYPIAGRLQYDETGKLEIISNGKGVLFLEAETTSIIDDLIGNFTDSSRVPKLVPTVDYSGGISSYPLLALQVTTFKCGGVSLGVALEHTLTDGPSALHFINSWAEMVRGLPLKIAPCHDRTLLKARVPPTPTFHHVEFQTFPRLKDSLPTNPKPSTVSVFKITVNQLYTLKSKISENSEQHYSTYSILTAHIWRCAIKARGLADDQEVKLLMPIDGRRRLDPPLPLGYFGNVIFTATPFVQVGVLETEQLLDTVRRIDETLKQFNDEYLRSALDYMEVVGAENVVFGPETMGCPNLSINSWIWLPIHEADFGWGRPVYMRPANVVQEGKFYILPSPINDGSLSVVTRLETLAMESFGKLLYEF</sequence>
<comment type="caution">
    <text evidence="4">The sequence shown here is derived from an EMBL/GenBank/DDBJ whole genome shotgun (WGS) entry which is preliminary data.</text>
</comment>
<organism evidence="4 5">
    <name type="scientific">Corchorus olitorius</name>
    <dbReference type="NCBI Taxonomy" id="93759"/>
    <lineage>
        <taxon>Eukaryota</taxon>
        <taxon>Viridiplantae</taxon>
        <taxon>Streptophyta</taxon>
        <taxon>Embryophyta</taxon>
        <taxon>Tracheophyta</taxon>
        <taxon>Spermatophyta</taxon>
        <taxon>Magnoliopsida</taxon>
        <taxon>eudicotyledons</taxon>
        <taxon>Gunneridae</taxon>
        <taxon>Pentapetalae</taxon>
        <taxon>rosids</taxon>
        <taxon>malvids</taxon>
        <taxon>Malvales</taxon>
        <taxon>Malvaceae</taxon>
        <taxon>Grewioideae</taxon>
        <taxon>Apeibeae</taxon>
        <taxon>Corchorus</taxon>
    </lineage>
</organism>
<accession>A0A1R3G8T2</accession>
<dbReference type="Gene3D" id="3.30.559.10">
    <property type="entry name" value="Chloramphenicol acetyltransferase-like domain"/>
    <property type="match status" value="2"/>
</dbReference>
<name>A0A1R3G8T2_9ROSI</name>
<comment type="similarity">
    <text evidence="1">Belongs to the plant acyltransferase family.</text>
</comment>
<dbReference type="STRING" id="93759.A0A1R3G8T2"/>
<evidence type="ECO:0000256" key="3">
    <source>
        <dbReference type="ARBA" id="ARBA00023315"/>
    </source>
</evidence>
<evidence type="ECO:0000256" key="2">
    <source>
        <dbReference type="ARBA" id="ARBA00022679"/>
    </source>
</evidence>
<proteinExistence type="inferred from homology"/>
<dbReference type="PANTHER" id="PTHR31642">
    <property type="entry name" value="TRICHOTHECENE 3-O-ACETYLTRANSFERASE"/>
    <property type="match status" value="1"/>
</dbReference>
<dbReference type="EMBL" id="AWUE01023244">
    <property type="protein sequence ID" value="OMO54499.1"/>
    <property type="molecule type" value="Genomic_DNA"/>
</dbReference>
<dbReference type="PANTHER" id="PTHR31642:SF196">
    <property type="entry name" value="SHIKIMATE O-HYDROXYCINNAMOYLTRANSFERASE-LIKE"/>
    <property type="match status" value="1"/>
</dbReference>